<keyword evidence="3" id="KW-1185">Reference proteome</keyword>
<dbReference type="EMBL" id="JAKZBV010000001">
    <property type="protein sequence ID" value="MCH6468572.1"/>
    <property type="molecule type" value="Genomic_DNA"/>
</dbReference>
<dbReference type="PANTHER" id="PTHR33990">
    <property type="entry name" value="PROTEIN YJDN-RELATED"/>
    <property type="match status" value="1"/>
</dbReference>
<evidence type="ECO:0000313" key="3">
    <source>
        <dbReference type="Proteomes" id="UP001202922"/>
    </source>
</evidence>
<dbReference type="RefSeq" id="WP_241050406.1">
    <property type="nucleotide sequence ID" value="NZ_JAKZBV010000001.1"/>
</dbReference>
<dbReference type="PANTHER" id="PTHR33990:SF1">
    <property type="entry name" value="PROTEIN YJDN"/>
    <property type="match status" value="1"/>
</dbReference>
<gene>
    <name evidence="2" type="ORF">L0M17_00990</name>
</gene>
<dbReference type="Proteomes" id="UP001202922">
    <property type="component" value="Unassembled WGS sequence"/>
</dbReference>
<dbReference type="Gene3D" id="3.10.180.10">
    <property type="entry name" value="2,3-Dihydroxybiphenyl 1,2-Dioxygenase, domain 1"/>
    <property type="match status" value="1"/>
</dbReference>
<dbReference type="InterPro" id="IPR004360">
    <property type="entry name" value="Glyas_Fos-R_dOase_dom"/>
</dbReference>
<dbReference type="SUPFAM" id="SSF54593">
    <property type="entry name" value="Glyoxalase/Bleomycin resistance protein/Dihydroxybiphenyl dioxygenase"/>
    <property type="match status" value="1"/>
</dbReference>
<accession>A0ABS9TWD2</accession>
<evidence type="ECO:0000259" key="1">
    <source>
        <dbReference type="Pfam" id="PF00903"/>
    </source>
</evidence>
<reference evidence="2 3" key="1">
    <citation type="submission" date="2022-03" db="EMBL/GenBank/DDBJ databases">
        <title>Sinomonas sp. isolated from a soil.</title>
        <authorList>
            <person name="Han J."/>
            <person name="Kim D.-U."/>
        </authorList>
    </citation>
    <scope>NUCLEOTIDE SEQUENCE [LARGE SCALE GENOMIC DNA]</scope>
    <source>
        <strain evidence="2 3">5-5</strain>
    </source>
</reference>
<comment type="caution">
    <text evidence="2">The sequence shown here is derived from an EMBL/GenBank/DDBJ whole genome shotgun (WGS) entry which is preliminary data.</text>
</comment>
<organism evidence="2 3">
    <name type="scientific">Sinomonas terrae</name>
    <dbReference type="NCBI Taxonomy" id="2908838"/>
    <lineage>
        <taxon>Bacteria</taxon>
        <taxon>Bacillati</taxon>
        <taxon>Actinomycetota</taxon>
        <taxon>Actinomycetes</taxon>
        <taxon>Micrococcales</taxon>
        <taxon>Micrococcaceae</taxon>
        <taxon>Sinomonas</taxon>
    </lineage>
</organism>
<dbReference type="CDD" id="cd06588">
    <property type="entry name" value="PhnB_like"/>
    <property type="match status" value="1"/>
</dbReference>
<evidence type="ECO:0000313" key="2">
    <source>
        <dbReference type="EMBL" id="MCH6468572.1"/>
    </source>
</evidence>
<dbReference type="Pfam" id="PF00903">
    <property type="entry name" value="Glyoxalase"/>
    <property type="match status" value="1"/>
</dbReference>
<feature type="domain" description="Glyoxalase/fosfomycin resistance/dioxygenase" evidence="1">
    <location>
        <begin position="9"/>
        <end position="126"/>
    </location>
</feature>
<name>A0ABS9TWD2_9MICC</name>
<dbReference type="InterPro" id="IPR029068">
    <property type="entry name" value="Glyas_Bleomycin-R_OHBP_Dase"/>
</dbReference>
<dbReference type="InterPro" id="IPR028973">
    <property type="entry name" value="PhnB-like"/>
</dbReference>
<protein>
    <submittedName>
        <fullName evidence="2">VOC family protein</fullName>
    </submittedName>
</protein>
<proteinExistence type="predicted"/>
<sequence length="135" mass="14534">MSTPPTPYLLFQGNAREALTFYQEVFGGELTIYTRSQLGRTDGSPDGVAHGILKGVVDLFGADADDGSAGVRTEGLMLSLLGASSEADLRRWFERLAAAGQVVDDLQKRPWGASDGQVLDRFGLHWLIGFESGES</sequence>